<proteinExistence type="predicted"/>
<dbReference type="SMART" id="SM00409">
    <property type="entry name" value="IG"/>
    <property type="match status" value="3"/>
</dbReference>
<dbReference type="Pfam" id="PF07686">
    <property type="entry name" value="V-set"/>
    <property type="match status" value="1"/>
</dbReference>
<keyword evidence="2" id="KW-0472">Membrane</keyword>
<dbReference type="AlphaFoldDB" id="A0AAD5B5L7"/>
<reference evidence="4" key="1">
    <citation type="submission" date="2018-07" db="EMBL/GenBank/DDBJ databases">
        <title>Comparative genomics of catfishes provides insights into carnivory and benthic adaptation.</title>
        <authorList>
            <person name="Zhang Y."/>
            <person name="Wang D."/>
            <person name="Peng Z."/>
            <person name="Zheng S."/>
            <person name="Shao F."/>
            <person name="Tao W."/>
        </authorList>
    </citation>
    <scope>NUCLEOTIDE SEQUENCE</scope>
    <source>
        <strain evidence="4">Chongqing</strain>
    </source>
</reference>
<evidence type="ECO:0000313" key="5">
    <source>
        <dbReference type="Proteomes" id="UP001205998"/>
    </source>
</evidence>
<organism evidence="4 5">
    <name type="scientific">Silurus asotus</name>
    <name type="common">Amur catfish</name>
    <name type="synonym">Parasilurus asotus</name>
    <dbReference type="NCBI Taxonomy" id="30991"/>
    <lineage>
        <taxon>Eukaryota</taxon>
        <taxon>Metazoa</taxon>
        <taxon>Chordata</taxon>
        <taxon>Craniata</taxon>
        <taxon>Vertebrata</taxon>
        <taxon>Euteleostomi</taxon>
        <taxon>Actinopterygii</taxon>
        <taxon>Neopterygii</taxon>
        <taxon>Teleostei</taxon>
        <taxon>Ostariophysi</taxon>
        <taxon>Siluriformes</taxon>
        <taxon>Siluridae</taxon>
        <taxon>Silurus</taxon>
    </lineage>
</organism>
<dbReference type="InterPro" id="IPR013783">
    <property type="entry name" value="Ig-like_fold"/>
</dbReference>
<evidence type="ECO:0000256" key="2">
    <source>
        <dbReference type="SAM" id="Phobius"/>
    </source>
</evidence>
<feature type="non-terminal residue" evidence="4">
    <location>
        <position position="1"/>
    </location>
</feature>
<gene>
    <name evidence="4" type="ORF">C0J50_10546</name>
</gene>
<accession>A0AAD5B5L7</accession>
<dbReference type="EMBL" id="MU539881">
    <property type="protein sequence ID" value="KAI5629026.1"/>
    <property type="molecule type" value="Genomic_DNA"/>
</dbReference>
<dbReference type="PANTHER" id="PTHR46484">
    <property type="entry name" value="SI:CH211-171H4.5-RELATED"/>
    <property type="match status" value="1"/>
</dbReference>
<evidence type="ECO:0000259" key="3">
    <source>
        <dbReference type="PROSITE" id="PS50835"/>
    </source>
</evidence>
<dbReference type="SUPFAM" id="SSF48726">
    <property type="entry name" value="Immunoglobulin"/>
    <property type="match status" value="4"/>
</dbReference>
<dbReference type="InterPro" id="IPR036179">
    <property type="entry name" value="Ig-like_dom_sf"/>
</dbReference>
<dbReference type="Proteomes" id="UP001205998">
    <property type="component" value="Unassembled WGS sequence"/>
</dbReference>
<evidence type="ECO:0000256" key="1">
    <source>
        <dbReference type="SAM" id="MobiDB-lite"/>
    </source>
</evidence>
<feature type="domain" description="Ig-like" evidence="3">
    <location>
        <begin position="233"/>
        <end position="319"/>
    </location>
</feature>
<keyword evidence="2" id="KW-0812">Transmembrane</keyword>
<sequence length="550" mass="61613">LFVSAVCLWSVKAELVPTAPDRVFAVQGSCVLISCSFPSVNGSGVGVAIRLRYRPSLVWPQRHTAFSSDQADRTERKFRGRVTLNGDLRVGNCSLTITNVSTSDPNTYELELREGRGSWGGAKRIRVFVTRVPDQPELSAPPVVVLGQTVVLNCSVKINCPSAPPHLHWVWERGGAEGGGQTEKVQIEGDLSTLISSVSFTPTELVKPRVRCDAHHHGNMKSSHTMNMNIHFPPMDVSVEVNTMRVREGGSVQLVCVCKADPPVTEYKWSYTHSSSMLPLPHHTHFIRLYNVTRHTHVQCSVRNALGQASSLPTHLKVQYAPTIVRNASVCVWDAQVQECVCVVDSNPHPQITWSVNGSDPPLSFNTTSSHTLHTLQKILWGNTHTQLHTTCYAFNHLGNDTHTLRFQRREDCLVQPLISVGFSVLLFILLFAVPVFVCLCRQRTGRRGRGISRASVVCPSTASVYQEHTPLYINCSEVTHIYTNGSYQLIYQNCTPCFIRTTQTHKRQRRGARRERRERDKQINTEQTERERQLMISTDSDSAVYVEVI</sequence>
<dbReference type="InterPro" id="IPR007110">
    <property type="entry name" value="Ig-like_dom"/>
</dbReference>
<feature type="compositionally biased region" description="Basic and acidic residues" evidence="1">
    <location>
        <begin position="516"/>
        <end position="531"/>
    </location>
</feature>
<dbReference type="PANTHER" id="PTHR46484:SF3">
    <property type="entry name" value="MYELIN-ASSOCIATED GLYCOPROTEIN-LIKE"/>
    <property type="match status" value="1"/>
</dbReference>
<keyword evidence="5" id="KW-1185">Reference proteome</keyword>
<dbReference type="InterPro" id="IPR013106">
    <property type="entry name" value="Ig_V-set"/>
</dbReference>
<protein>
    <submittedName>
        <fullName evidence="4">Myelin-associated glycoprotein-like</fullName>
    </submittedName>
</protein>
<feature type="transmembrane region" description="Helical" evidence="2">
    <location>
        <begin position="418"/>
        <end position="440"/>
    </location>
</feature>
<dbReference type="PROSITE" id="PS50835">
    <property type="entry name" value="IG_LIKE"/>
    <property type="match status" value="2"/>
</dbReference>
<feature type="non-terminal residue" evidence="4">
    <location>
        <position position="550"/>
    </location>
</feature>
<comment type="caution">
    <text evidence="4">The sequence shown here is derived from an EMBL/GenBank/DDBJ whole genome shotgun (WGS) entry which is preliminary data.</text>
</comment>
<dbReference type="InterPro" id="IPR003599">
    <property type="entry name" value="Ig_sub"/>
</dbReference>
<feature type="compositionally biased region" description="Basic residues" evidence="1">
    <location>
        <begin position="506"/>
        <end position="515"/>
    </location>
</feature>
<feature type="domain" description="Ig-like" evidence="3">
    <location>
        <begin position="136"/>
        <end position="229"/>
    </location>
</feature>
<evidence type="ECO:0000313" key="4">
    <source>
        <dbReference type="EMBL" id="KAI5629026.1"/>
    </source>
</evidence>
<name>A0AAD5B5L7_SILAS</name>
<keyword evidence="2" id="KW-1133">Transmembrane helix</keyword>
<feature type="region of interest" description="Disordered" evidence="1">
    <location>
        <begin position="506"/>
        <end position="531"/>
    </location>
</feature>
<dbReference type="Gene3D" id="2.60.40.10">
    <property type="entry name" value="Immunoglobulins"/>
    <property type="match status" value="4"/>
</dbReference>